<sequence length="230" mass="24790">MTGGIADGSVGNLASEMSGLDITDSGPQQPRPLIAAIGEREQTVDSLKQQLANFKTLLVDNSLTNGDVTTTCRVSEQVNSIRNVAQCLNKCPSGPTLFIPLKDLSSSGSPLSTGEDPPRYLFMPYDFASPGTNSKDIFTSEAHDSHGSAHSKKDIFSMGTDGASKMLHLHLDGPEARTDNLVTWSRSLLFVVQASVHRCCNTHGRSPSRMFICILDTSKFPKGQFASAKW</sequence>
<evidence type="ECO:0000313" key="2">
    <source>
        <dbReference type="Proteomes" id="UP000693738"/>
    </source>
</evidence>
<proteinExistence type="predicted"/>
<reference evidence="1" key="1">
    <citation type="submission" date="2021-05" db="EMBL/GenBank/DDBJ databases">
        <authorList>
            <person name="Khan N."/>
        </authorList>
    </citation>
    <scope>NUCLEOTIDE SEQUENCE</scope>
</reference>
<dbReference type="AlphaFoldDB" id="A0A8J2JF37"/>
<gene>
    <name evidence="1" type="ORF">FEQUK3_LOCUS10017</name>
</gene>
<dbReference type="EMBL" id="CAJSTJ010000164">
    <property type="protein sequence ID" value="CAG7564269.1"/>
    <property type="molecule type" value="Genomic_DNA"/>
</dbReference>
<dbReference type="Proteomes" id="UP000693738">
    <property type="component" value="Unassembled WGS sequence"/>
</dbReference>
<organism evidence="1 2">
    <name type="scientific">Fusarium equiseti</name>
    <name type="common">Fusarium scirpi</name>
    <dbReference type="NCBI Taxonomy" id="61235"/>
    <lineage>
        <taxon>Eukaryota</taxon>
        <taxon>Fungi</taxon>
        <taxon>Dikarya</taxon>
        <taxon>Ascomycota</taxon>
        <taxon>Pezizomycotina</taxon>
        <taxon>Sordariomycetes</taxon>
        <taxon>Hypocreomycetidae</taxon>
        <taxon>Hypocreales</taxon>
        <taxon>Nectriaceae</taxon>
        <taxon>Fusarium</taxon>
        <taxon>Fusarium incarnatum-equiseti species complex</taxon>
    </lineage>
</organism>
<name>A0A8J2JF37_FUSEQ</name>
<comment type="caution">
    <text evidence="1">The sequence shown here is derived from an EMBL/GenBank/DDBJ whole genome shotgun (WGS) entry which is preliminary data.</text>
</comment>
<evidence type="ECO:0000313" key="1">
    <source>
        <dbReference type="EMBL" id="CAG7564269.1"/>
    </source>
</evidence>
<protein>
    <submittedName>
        <fullName evidence="1">Uncharacterized protein</fullName>
    </submittedName>
</protein>
<accession>A0A8J2JF37</accession>